<dbReference type="EMBL" id="JADYXP020000028">
    <property type="protein sequence ID" value="KAL0099510.1"/>
    <property type="molecule type" value="Genomic_DNA"/>
</dbReference>
<sequence length="62" mass="7375">MFVSRFCMTIELRNWDRNEYNADRLIADELINPRGELDNWINSIKSVMTPKRIIKNDNSVMS</sequence>
<evidence type="ECO:0000313" key="2">
    <source>
        <dbReference type="Proteomes" id="UP001430953"/>
    </source>
</evidence>
<comment type="caution">
    <text evidence="1">The sequence shown here is derived from an EMBL/GenBank/DDBJ whole genome shotgun (WGS) entry which is preliminary data.</text>
</comment>
<dbReference type="Proteomes" id="UP001430953">
    <property type="component" value="Unassembled WGS sequence"/>
</dbReference>
<evidence type="ECO:0000313" key="1">
    <source>
        <dbReference type="EMBL" id="KAL0099510.1"/>
    </source>
</evidence>
<gene>
    <name evidence="1" type="ORF">PUN28_020198</name>
</gene>
<proteinExistence type="predicted"/>
<reference evidence="1 2" key="1">
    <citation type="submission" date="2023-03" db="EMBL/GenBank/DDBJ databases">
        <title>High recombination rates correlate with genetic variation in Cardiocondyla obscurior ants.</title>
        <authorList>
            <person name="Errbii M."/>
        </authorList>
    </citation>
    <scope>NUCLEOTIDE SEQUENCE [LARGE SCALE GENOMIC DNA]</scope>
    <source>
        <strain evidence="1">Alpha-2009</strain>
        <tissue evidence="1">Whole body</tissue>
    </source>
</reference>
<keyword evidence="2" id="KW-1185">Reference proteome</keyword>
<dbReference type="AlphaFoldDB" id="A0AAW2EB90"/>
<accession>A0AAW2EB90</accession>
<organism evidence="1 2">
    <name type="scientific">Cardiocondyla obscurior</name>
    <dbReference type="NCBI Taxonomy" id="286306"/>
    <lineage>
        <taxon>Eukaryota</taxon>
        <taxon>Metazoa</taxon>
        <taxon>Ecdysozoa</taxon>
        <taxon>Arthropoda</taxon>
        <taxon>Hexapoda</taxon>
        <taxon>Insecta</taxon>
        <taxon>Pterygota</taxon>
        <taxon>Neoptera</taxon>
        <taxon>Endopterygota</taxon>
        <taxon>Hymenoptera</taxon>
        <taxon>Apocrita</taxon>
        <taxon>Aculeata</taxon>
        <taxon>Formicoidea</taxon>
        <taxon>Formicidae</taxon>
        <taxon>Myrmicinae</taxon>
        <taxon>Cardiocondyla</taxon>
    </lineage>
</organism>
<protein>
    <submittedName>
        <fullName evidence="1">Uncharacterized protein</fullName>
    </submittedName>
</protein>
<name>A0AAW2EB90_9HYME</name>